<dbReference type="InterPro" id="IPR036388">
    <property type="entry name" value="WH-like_DNA-bd_sf"/>
</dbReference>
<dbReference type="Pfam" id="PF02082">
    <property type="entry name" value="Rrf2"/>
    <property type="match status" value="1"/>
</dbReference>
<dbReference type="PROSITE" id="PS51197">
    <property type="entry name" value="HTH_RRF2_2"/>
    <property type="match status" value="1"/>
</dbReference>
<gene>
    <name evidence="1" type="primary">cymR_3</name>
    <name evidence="1" type="ORF">Psch_01115</name>
</gene>
<dbReference type="SUPFAM" id="SSF46785">
    <property type="entry name" value="Winged helix' DNA-binding domain"/>
    <property type="match status" value="1"/>
</dbReference>
<keyword evidence="2" id="KW-1185">Reference proteome</keyword>
<sequence length="137" mass="15650">MRLNQATDYAMRAILYLSGVPYGQVVEAKLIAEEENIPIRFLLKILRLLTKDGIVDSHRGVNGGYALARHPSKITLLDVVEAIEGPIAINRCLYAPEECSKRFSEHCPVHEALFELQKSITEHLSRYNFQMLRERVK</sequence>
<dbReference type="GO" id="GO:0005829">
    <property type="term" value="C:cytosol"/>
    <property type="evidence" value="ECO:0007669"/>
    <property type="project" value="TreeGrafter"/>
</dbReference>
<accession>A0A4Y7RFN2</accession>
<dbReference type="PANTHER" id="PTHR33221">
    <property type="entry name" value="WINGED HELIX-TURN-HELIX TRANSCRIPTIONAL REGULATOR, RRF2 FAMILY"/>
    <property type="match status" value="1"/>
</dbReference>
<dbReference type="RefSeq" id="WP_190239419.1">
    <property type="nucleotide sequence ID" value="NZ_QFGA01000001.1"/>
</dbReference>
<evidence type="ECO:0000313" key="2">
    <source>
        <dbReference type="Proteomes" id="UP000298324"/>
    </source>
</evidence>
<organism evidence="1 2">
    <name type="scientific">Pelotomaculum schinkii</name>
    <dbReference type="NCBI Taxonomy" id="78350"/>
    <lineage>
        <taxon>Bacteria</taxon>
        <taxon>Bacillati</taxon>
        <taxon>Bacillota</taxon>
        <taxon>Clostridia</taxon>
        <taxon>Eubacteriales</taxon>
        <taxon>Desulfotomaculaceae</taxon>
        <taxon>Pelotomaculum</taxon>
    </lineage>
</organism>
<dbReference type="PANTHER" id="PTHR33221:SF2">
    <property type="entry name" value="TRANSCRIPTIONAL REGULATOR"/>
    <property type="match status" value="1"/>
</dbReference>
<dbReference type="InterPro" id="IPR000944">
    <property type="entry name" value="Tscrpt_reg_Rrf2"/>
</dbReference>
<protein>
    <submittedName>
        <fullName evidence="1">HTH-type transcriptional regulator CymR</fullName>
    </submittedName>
</protein>
<dbReference type="AlphaFoldDB" id="A0A4Y7RFN2"/>
<proteinExistence type="predicted"/>
<name>A0A4Y7RFN2_9FIRM</name>
<dbReference type="PROSITE" id="PS01332">
    <property type="entry name" value="HTH_RRF2_1"/>
    <property type="match status" value="1"/>
</dbReference>
<dbReference type="InterPro" id="IPR036390">
    <property type="entry name" value="WH_DNA-bd_sf"/>
</dbReference>
<dbReference type="EMBL" id="QFGA01000001">
    <property type="protein sequence ID" value="TEB07560.1"/>
    <property type="molecule type" value="Genomic_DNA"/>
</dbReference>
<dbReference type="GO" id="GO:0003700">
    <property type="term" value="F:DNA-binding transcription factor activity"/>
    <property type="evidence" value="ECO:0007669"/>
    <property type="project" value="TreeGrafter"/>
</dbReference>
<comment type="caution">
    <text evidence="1">The sequence shown here is derived from an EMBL/GenBank/DDBJ whole genome shotgun (WGS) entry which is preliminary data.</text>
</comment>
<dbReference type="InterPro" id="IPR030489">
    <property type="entry name" value="TR_Rrf2-type_CS"/>
</dbReference>
<evidence type="ECO:0000313" key="1">
    <source>
        <dbReference type="EMBL" id="TEB07560.1"/>
    </source>
</evidence>
<reference evidence="1 2" key="1">
    <citation type="journal article" date="2018" name="Environ. Microbiol.">
        <title>Novel energy conservation strategies and behaviour of Pelotomaculum schinkii driving syntrophic propionate catabolism.</title>
        <authorList>
            <person name="Hidalgo-Ahumada C.A.P."/>
            <person name="Nobu M.K."/>
            <person name="Narihiro T."/>
            <person name="Tamaki H."/>
            <person name="Liu W.T."/>
            <person name="Kamagata Y."/>
            <person name="Stams A.J.M."/>
            <person name="Imachi H."/>
            <person name="Sousa D.Z."/>
        </authorList>
    </citation>
    <scope>NUCLEOTIDE SEQUENCE [LARGE SCALE GENOMIC DNA]</scope>
    <source>
        <strain evidence="1 2">HH</strain>
    </source>
</reference>
<dbReference type="Proteomes" id="UP000298324">
    <property type="component" value="Unassembled WGS sequence"/>
</dbReference>
<dbReference type="Gene3D" id="1.10.10.10">
    <property type="entry name" value="Winged helix-like DNA-binding domain superfamily/Winged helix DNA-binding domain"/>
    <property type="match status" value="1"/>
</dbReference>
<dbReference type="NCBIfam" id="TIGR00738">
    <property type="entry name" value="rrf2_super"/>
    <property type="match status" value="1"/>
</dbReference>